<comment type="caution">
    <text evidence="11">Lacks conserved residue(s) required for the propagation of feature annotation.</text>
</comment>
<dbReference type="Pfam" id="PF02099">
    <property type="entry name" value="Josephin"/>
    <property type="match status" value="1"/>
</dbReference>
<dbReference type="GO" id="GO:0004843">
    <property type="term" value="F:cysteine-type deubiquitinase activity"/>
    <property type="evidence" value="ECO:0007669"/>
    <property type="project" value="UniProtKB-EC"/>
</dbReference>
<sequence length="157" mass="17756">MYDKASWIGIIDEVSYEFGSCYSQPSSNMDDSGMFSVQVLTSALNIWNLSLVPFASSNPLAVTARSNPVEQNAYICNFKEHWFTIRKLGYQWFNMNSLLTFPELISDTYLSLFLIQLQHEGYSIFVLDGQLPPCKADDALKVKPAVQTIKPQLLSEI</sequence>
<evidence type="ECO:0000256" key="5">
    <source>
        <dbReference type="ARBA" id="ARBA00022786"/>
    </source>
</evidence>
<accession>A0A5N5T679</accession>
<keyword evidence="14" id="KW-1185">Reference proteome</keyword>
<dbReference type="PRINTS" id="PR01233">
    <property type="entry name" value="JOSEPHIN"/>
</dbReference>
<dbReference type="Proteomes" id="UP000326759">
    <property type="component" value="Unassembled WGS sequence"/>
</dbReference>
<keyword evidence="7" id="KW-0788">Thiol protease</keyword>
<evidence type="ECO:0000256" key="3">
    <source>
        <dbReference type="ARBA" id="ARBA00012759"/>
    </source>
</evidence>
<dbReference type="GO" id="GO:0006508">
    <property type="term" value="P:proteolysis"/>
    <property type="evidence" value="ECO:0007669"/>
    <property type="project" value="UniProtKB-KW"/>
</dbReference>
<evidence type="ECO:0000259" key="12">
    <source>
        <dbReference type="PROSITE" id="PS50957"/>
    </source>
</evidence>
<feature type="domain" description="Josephin" evidence="12">
    <location>
        <begin position="1"/>
        <end position="142"/>
    </location>
</feature>
<protein>
    <recommendedName>
        <fullName evidence="3">ubiquitinyl hydrolase 1</fullName>
        <ecNumber evidence="3">3.4.19.12</ecNumber>
    </recommendedName>
</protein>
<keyword evidence="10" id="KW-0539">Nucleus</keyword>
<comment type="subcellular location">
    <subcellularLocation>
        <location evidence="2">Nucleus</location>
    </subcellularLocation>
</comment>
<evidence type="ECO:0000256" key="10">
    <source>
        <dbReference type="ARBA" id="ARBA00023242"/>
    </source>
</evidence>
<dbReference type="PANTHER" id="PTHR14159:SF0">
    <property type="entry name" value="ATAXIN-3-RELATED"/>
    <property type="match status" value="1"/>
</dbReference>
<dbReference type="EC" id="3.4.19.12" evidence="3"/>
<dbReference type="SMART" id="SM01246">
    <property type="entry name" value="Josephin"/>
    <property type="match status" value="1"/>
</dbReference>
<dbReference type="InterPro" id="IPR006155">
    <property type="entry name" value="Josephin"/>
</dbReference>
<evidence type="ECO:0000256" key="1">
    <source>
        <dbReference type="ARBA" id="ARBA00000707"/>
    </source>
</evidence>
<dbReference type="EMBL" id="SEYY01009978">
    <property type="protein sequence ID" value="KAB7501659.1"/>
    <property type="molecule type" value="Genomic_DNA"/>
</dbReference>
<evidence type="ECO:0000256" key="4">
    <source>
        <dbReference type="ARBA" id="ARBA00022670"/>
    </source>
</evidence>
<dbReference type="Gene3D" id="3.90.70.40">
    <property type="match status" value="1"/>
</dbReference>
<evidence type="ECO:0000313" key="13">
    <source>
        <dbReference type="EMBL" id="KAB7501659.1"/>
    </source>
</evidence>
<proteinExistence type="predicted"/>
<evidence type="ECO:0000256" key="11">
    <source>
        <dbReference type="PROSITE-ProRule" id="PRU00331"/>
    </source>
</evidence>
<evidence type="ECO:0000256" key="8">
    <source>
        <dbReference type="ARBA" id="ARBA00023015"/>
    </source>
</evidence>
<evidence type="ECO:0000256" key="9">
    <source>
        <dbReference type="ARBA" id="ARBA00023163"/>
    </source>
</evidence>
<dbReference type="InterPro" id="IPR033865">
    <property type="entry name" value="Ataxin-3"/>
</dbReference>
<keyword evidence="6" id="KW-0378">Hydrolase</keyword>
<dbReference type="GO" id="GO:0016579">
    <property type="term" value="P:protein deubiquitination"/>
    <property type="evidence" value="ECO:0007669"/>
    <property type="project" value="InterPro"/>
</dbReference>
<dbReference type="AlphaFoldDB" id="A0A5N5T679"/>
<name>A0A5N5T679_9CRUS</name>
<keyword evidence="5" id="KW-0833">Ubl conjugation pathway</keyword>
<evidence type="ECO:0000256" key="7">
    <source>
        <dbReference type="ARBA" id="ARBA00022807"/>
    </source>
</evidence>
<evidence type="ECO:0000256" key="2">
    <source>
        <dbReference type="ARBA" id="ARBA00004123"/>
    </source>
</evidence>
<dbReference type="OrthoDB" id="10063692at2759"/>
<dbReference type="FunFam" id="3.90.70.40:FF:000005">
    <property type="entry name" value="Ataxin 3"/>
    <property type="match status" value="1"/>
</dbReference>
<keyword evidence="9" id="KW-0804">Transcription</keyword>
<comment type="caution">
    <text evidence="13">The sequence shown here is derived from an EMBL/GenBank/DDBJ whole genome shotgun (WGS) entry which is preliminary data.</text>
</comment>
<organism evidence="13 14">
    <name type="scientific">Armadillidium nasatum</name>
    <dbReference type="NCBI Taxonomy" id="96803"/>
    <lineage>
        <taxon>Eukaryota</taxon>
        <taxon>Metazoa</taxon>
        <taxon>Ecdysozoa</taxon>
        <taxon>Arthropoda</taxon>
        <taxon>Crustacea</taxon>
        <taxon>Multicrustacea</taxon>
        <taxon>Malacostraca</taxon>
        <taxon>Eumalacostraca</taxon>
        <taxon>Peracarida</taxon>
        <taxon>Isopoda</taxon>
        <taxon>Oniscidea</taxon>
        <taxon>Crinocheta</taxon>
        <taxon>Armadillidiidae</taxon>
        <taxon>Armadillidium</taxon>
    </lineage>
</organism>
<evidence type="ECO:0000313" key="14">
    <source>
        <dbReference type="Proteomes" id="UP000326759"/>
    </source>
</evidence>
<keyword evidence="4" id="KW-0645">Protease</keyword>
<evidence type="ECO:0000256" key="6">
    <source>
        <dbReference type="ARBA" id="ARBA00022801"/>
    </source>
</evidence>
<comment type="catalytic activity">
    <reaction evidence="1">
        <text>Thiol-dependent hydrolysis of ester, thioester, amide, peptide and isopeptide bonds formed by the C-terminal Gly of ubiquitin (a 76-residue protein attached to proteins as an intracellular targeting signal).</text>
        <dbReference type="EC" id="3.4.19.12"/>
    </reaction>
</comment>
<gene>
    <name evidence="13" type="primary">Atxn3</name>
    <name evidence="13" type="ORF">Anas_06970</name>
</gene>
<keyword evidence="8" id="KW-0805">Transcription regulation</keyword>
<dbReference type="PANTHER" id="PTHR14159">
    <property type="entry name" value="ATAXIN-3-RELATED"/>
    <property type="match status" value="1"/>
</dbReference>
<reference evidence="13 14" key="1">
    <citation type="journal article" date="2019" name="PLoS Biol.">
        <title>Sex chromosomes control vertical transmission of feminizing Wolbachia symbionts in an isopod.</title>
        <authorList>
            <person name="Becking T."/>
            <person name="Chebbi M.A."/>
            <person name="Giraud I."/>
            <person name="Moumen B."/>
            <person name="Laverre T."/>
            <person name="Caubet Y."/>
            <person name="Peccoud J."/>
            <person name="Gilbert C."/>
            <person name="Cordaux R."/>
        </authorList>
    </citation>
    <scope>NUCLEOTIDE SEQUENCE [LARGE SCALE GENOMIC DNA]</scope>
    <source>
        <strain evidence="13">ANa2</strain>
        <tissue evidence="13">Whole body excluding digestive tract and cuticle</tissue>
    </source>
</reference>
<dbReference type="GO" id="GO:0005634">
    <property type="term" value="C:nucleus"/>
    <property type="evidence" value="ECO:0007669"/>
    <property type="project" value="UniProtKB-SubCell"/>
</dbReference>
<dbReference type="PROSITE" id="PS50957">
    <property type="entry name" value="JOSEPHIN"/>
    <property type="match status" value="1"/>
</dbReference>